<evidence type="ECO:0000313" key="19">
    <source>
        <dbReference type="Proteomes" id="UP001197875"/>
    </source>
</evidence>
<keyword evidence="7 17" id="KW-0819">tRNA processing</keyword>
<comment type="similarity">
    <text evidence="3 17">Belongs to the QueH family.</text>
</comment>
<protein>
    <recommendedName>
        <fullName evidence="5 17">Epoxyqueuosine reductase QueH</fullName>
        <ecNumber evidence="4 17">1.17.99.6</ecNumber>
    </recommendedName>
    <alternativeName>
        <fullName evidence="15 17">Queuosine biosynthesis protein QueH</fullName>
    </alternativeName>
</protein>
<sequence>MNNIKRNYQKELEAILKKLPQEKVPTLLLHSCCAPCSSYCLEYLSDYFEITIFYFNPNIYPEEEYRKRVEEQKRLARELPARYPIHIIEGIYEPKQFYEAVKGLEKIPEGGERCFACFALRLKEAARLAAEKGFDFFTTTLTISPLKNAAKINEIGQQCAEESGVVWLPTDFKKKEGYKRSIELSAEYGLYRQDYCGCVFSRREREEQKRAAAEKAGQEG</sequence>
<dbReference type="GO" id="GO:0008616">
    <property type="term" value="P:tRNA queuosine(34) biosynthetic process"/>
    <property type="evidence" value="ECO:0007669"/>
    <property type="project" value="UniProtKB-UniRule"/>
</dbReference>
<evidence type="ECO:0000256" key="16">
    <source>
        <dbReference type="ARBA" id="ARBA00047415"/>
    </source>
</evidence>
<feature type="binding site" evidence="17">
    <location>
        <position position="114"/>
    </location>
    <ligand>
        <name>[4Fe-4S] cluster</name>
        <dbReference type="ChEBI" id="CHEBI:49883"/>
    </ligand>
</feature>
<feature type="disulfide bond" description="Redox-active" evidence="17">
    <location>
        <begin position="196"/>
        <end position="198"/>
    </location>
</feature>
<evidence type="ECO:0000256" key="15">
    <source>
        <dbReference type="ARBA" id="ARBA00031446"/>
    </source>
</evidence>
<dbReference type="EC" id="1.17.99.6" evidence="4 17"/>
<evidence type="ECO:0000256" key="5">
    <source>
        <dbReference type="ARBA" id="ARBA00016895"/>
    </source>
</evidence>
<dbReference type="GO" id="GO:0051539">
    <property type="term" value="F:4 iron, 4 sulfur cluster binding"/>
    <property type="evidence" value="ECO:0007669"/>
    <property type="project" value="UniProtKB-UniRule"/>
</dbReference>
<evidence type="ECO:0000256" key="4">
    <source>
        <dbReference type="ARBA" id="ARBA00012622"/>
    </source>
</evidence>
<keyword evidence="8 17" id="KW-0479">Metal-binding</keyword>
<feature type="binding site" evidence="17">
    <location>
        <position position="117"/>
    </location>
    <ligand>
        <name>[4Fe-4S] cluster</name>
        <dbReference type="ChEBI" id="CHEBI:49883"/>
    </ligand>
</feature>
<organism evidence="18 19">
    <name type="scientific">Fusicatenibacter faecihominis</name>
    <dbReference type="NCBI Taxonomy" id="2881276"/>
    <lineage>
        <taxon>Bacteria</taxon>
        <taxon>Bacillati</taxon>
        <taxon>Bacillota</taxon>
        <taxon>Clostridia</taxon>
        <taxon>Lachnospirales</taxon>
        <taxon>Lachnospiraceae</taxon>
        <taxon>Fusicatenibacter</taxon>
    </lineage>
</organism>
<keyword evidence="14 17" id="KW-0676">Redox-active center</keyword>
<evidence type="ECO:0000256" key="3">
    <source>
        <dbReference type="ARBA" id="ARBA00008207"/>
    </source>
</evidence>
<dbReference type="PANTHER" id="PTHR36701:SF1">
    <property type="entry name" value="EPOXYQUEUOSINE REDUCTASE QUEH"/>
    <property type="match status" value="1"/>
</dbReference>
<name>A0AAE3DV88_9FIRM</name>
<keyword evidence="9 17" id="KW-0671">Queuosine biosynthesis</keyword>
<keyword evidence="19" id="KW-1185">Reference proteome</keyword>
<keyword evidence="10 17" id="KW-0560">Oxidoreductase</keyword>
<comment type="catalytic activity">
    <reaction evidence="16 17">
        <text>epoxyqueuosine(34) in tRNA + AH2 = queuosine(34) in tRNA + A + H2O</text>
        <dbReference type="Rhea" id="RHEA:32159"/>
        <dbReference type="Rhea" id="RHEA-COMP:18571"/>
        <dbReference type="Rhea" id="RHEA-COMP:18582"/>
        <dbReference type="ChEBI" id="CHEBI:13193"/>
        <dbReference type="ChEBI" id="CHEBI:15377"/>
        <dbReference type="ChEBI" id="CHEBI:17499"/>
        <dbReference type="ChEBI" id="CHEBI:194431"/>
        <dbReference type="ChEBI" id="CHEBI:194443"/>
        <dbReference type="EC" id="1.17.99.6"/>
    </reaction>
</comment>
<dbReference type="EMBL" id="JAJEPR010000053">
    <property type="protein sequence ID" value="MCC2191406.1"/>
    <property type="molecule type" value="Genomic_DNA"/>
</dbReference>
<comment type="pathway">
    <text evidence="2 17">tRNA modification; tRNA-queuosine biosynthesis.</text>
</comment>
<evidence type="ECO:0000256" key="10">
    <source>
        <dbReference type="ARBA" id="ARBA00023002"/>
    </source>
</evidence>
<feature type="binding site" evidence="17">
    <location>
        <position position="33"/>
    </location>
    <ligand>
        <name>[4Fe-4S] cluster</name>
        <dbReference type="ChEBI" id="CHEBI:49883"/>
    </ligand>
</feature>
<dbReference type="RefSeq" id="WP_227616271.1">
    <property type="nucleotide sequence ID" value="NZ_JAJEPR010000053.1"/>
</dbReference>
<comment type="function">
    <text evidence="1 17">Catalyzes the conversion of epoxyqueuosine (oQ) to queuosine (Q), which is a hypermodified base found in the wobble positions of tRNA(Asp), tRNA(Asn), tRNA(His) and tRNA(Tyr).</text>
</comment>
<evidence type="ECO:0000256" key="6">
    <source>
        <dbReference type="ARBA" id="ARBA00022485"/>
    </source>
</evidence>
<evidence type="ECO:0000256" key="1">
    <source>
        <dbReference type="ARBA" id="ARBA00002268"/>
    </source>
</evidence>
<evidence type="ECO:0000256" key="11">
    <source>
        <dbReference type="ARBA" id="ARBA00023004"/>
    </source>
</evidence>
<keyword evidence="12 17" id="KW-0411">Iron-sulfur</keyword>
<evidence type="ECO:0000256" key="8">
    <source>
        <dbReference type="ARBA" id="ARBA00022723"/>
    </source>
</evidence>
<comment type="caution">
    <text evidence="18">The sequence shown here is derived from an EMBL/GenBank/DDBJ whole genome shotgun (WGS) entry which is preliminary data.</text>
</comment>
<keyword evidence="11 17" id="KW-0408">Iron</keyword>
<keyword evidence="6 17" id="KW-0004">4Fe-4S</keyword>
<evidence type="ECO:0000256" key="2">
    <source>
        <dbReference type="ARBA" id="ARBA00004691"/>
    </source>
</evidence>
<gene>
    <name evidence="17" type="primary">queH</name>
    <name evidence="18" type="ORF">LKD71_16700</name>
</gene>
<dbReference type="AlphaFoldDB" id="A0AAE3DV88"/>
<dbReference type="InterPro" id="IPR003828">
    <property type="entry name" value="QueH"/>
</dbReference>
<evidence type="ECO:0000256" key="13">
    <source>
        <dbReference type="ARBA" id="ARBA00023157"/>
    </source>
</evidence>
<dbReference type="GO" id="GO:0046872">
    <property type="term" value="F:metal ion binding"/>
    <property type="evidence" value="ECO:0007669"/>
    <property type="project" value="UniProtKB-KW"/>
</dbReference>
<evidence type="ECO:0000313" key="18">
    <source>
        <dbReference type="EMBL" id="MCC2191406.1"/>
    </source>
</evidence>
<evidence type="ECO:0000256" key="9">
    <source>
        <dbReference type="ARBA" id="ARBA00022785"/>
    </source>
</evidence>
<dbReference type="Pfam" id="PF02677">
    <property type="entry name" value="QueH"/>
    <property type="match status" value="1"/>
</dbReference>
<feature type="binding site" evidence="17">
    <location>
        <position position="32"/>
    </location>
    <ligand>
        <name>[4Fe-4S] cluster</name>
        <dbReference type="ChEBI" id="CHEBI:49883"/>
    </ligand>
</feature>
<accession>A0AAE3DV88</accession>
<reference evidence="18 19" key="1">
    <citation type="submission" date="2021-10" db="EMBL/GenBank/DDBJ databases">
        <title>Anaerobic single-cell dispensing facilitates the cultivation of human gut bacteria.</title>
        <authorList>
            <person name="Afrizal A."/>
        </authorList>
    </citation>
    <scope>NUCLEOTIDE SEQUENCE [LARGE SCALE GENOMIC DNA]</scope>
    <source>
        <strain evidence="18 19">CLA-AA-H277</strain>
    </source>
</reference>
<evidence type="ECO:0000256" key="14">
    <source>
        <dbReference type="ARBA" id="ARBA00023284"/>
    </source>
</evidence>
<evidence type="ECO:0000256" key="7">
    <source>
        <dbReference type="ARBA" id="ARBA00022694"/>
    </source>
</evidence>
<dbReference type="Proteomes" id="UP001197875">
    <property type="component" value="Unassembled WGS sequence"/>
</dbReference>
<dbReference type="GO" id="GO:0052693">
    <property type="term" value="F:epoxyqueuosine reductase activity"/>
    <property type="evidence" value="ECO:0007669"/>
    <property type="project" value="UniProtKB-UniRule"/>
</dbReference>
<proteinExistence type="inferred from homology"/>
<evidence type="ECO:0000256" key="12">
    <source>
        <dbReference type="ARBA" id="ARBA00023014"/>
    </source>
</evidence>
<evidence type="ECO:0000256" key="17">
    <source>
        <dbReference type="HAMAP-Rule" id="MF_02089"/>
    </source>
</evidence>
<keyword evidence="13 17" id="KW-1015">Disulfide bond</keyword>
<dbReference type="PANTHER" id="PTHR36701">
    <property type="entry name" value="EPOXYQUEUOSINE REDUCTASE QUEH"/>
    <property type="match status" value="1"/>
</dbReference>
<dbReference type="HAMAP" id="MF_02089">
    <property type="entry name" value="QueH"/>
    <property type="match status" value="1"/>
</dbReference>